<name>Q58GQ4_HV1</name>
<evidence type="ECO:0000256" key="8">
    <source>
        <dbReference type="ARBA" id="ARBA00023157"/>
    </source>
</evidence>
<evidence type="ECO:0000256" key="5">
    <source>
        <dbReference type="ARBA" id="ARBA00022804"/>
    </source>
</evidence>
<dbReference type="GO" id="GO:0046718">
    <property type="term" value="P:symbiont entry into host cell"/>
    <property type="evidence" value="ECO:0007669"/>
    <property type="project" value="UniProtKB-KW"/>
</dbReference>
<dbReference type="GO" id="GO:0055036">
    <property type="term" value="C:virion membrane"/>
    <property type="evidence" value="ECO:0007669"/>
    <property type="project" value="UniProtKB-SubCell"/>
</dbReference>
<evidence type="ECO:0000256" key="1">
    <source>
        <dbReference type="ARBA" id="ARBA00004182"/>
    </source>
</evidence>
<evidence type="ECO:0000313" key="12">
    <source>
        <dbReference type="EMBL" id="AAX55831.1"/>
    </source>
</evidence>
<feature type="non-terminal residue" evidence="12">
    <location>
        <position position="137"/>
    </location>
</feature>
<reference evidence="12" key="1">
    <citation type="submission" date="2005-03" db="EMBL/GenBank/DDBJ databases">
        <title>Genetic Diversity of HIV-1 Subtypes Circulating in Northern Kenya.</title>
        <authorList>
            <person name="Khamadi S.A."/>
            <person name="Ochieng W."/>
            <person name="Lihana R.W."/>
            <person name="Kiptoo M.K."/>
            <person name="Kinyua J.G."/>
            <person name="Lagat N."/>
            <person name="Muriuki J."/>
            <person name="Mwangi J."/>
            <person name="Pelle R."/>
            <person name="Muigai A."/>
            <person name="Carter J."/>
            <person name="Yamada R."/>
            <person name="Mpoke S."/>
        </authorList>
    </citation>
    <scope>NUCLEOTIDE SEQUENCE</scope>
    <source>
        <strain evidence="12">MYDH045X</strain>
    </source>
</reference>
<evidence type="ECO:0000256" key="9">
    <source>
        <dbReference type="ARBA" id="ARBA00023180"/>
    </source>
</evidence>
<evidence type="ECO:0000256" key="6">
    <source>
        <dbReference type="ARBA" id="ARBA00022844"/>
    </source>
</evidence>
<gene>
    <name evidence="12" type="primary">env</name>
</gene>
<feature type="domain" description="Human immunodeficiency virus 1 envelope glycoprotein Gp120" evidence="11">
    <location>
        <begin position="4"/>
        <end position="87"/>
    </location>
</feature>
<dbReference type="InterPro" id="IPR000777">
    <property type="entry name" value="HIV1_Gp120"/>
</dbReference>
<sequence>FFEMKPVVSTQLLLNGSLAEEDIVIRISKSGTDNAKIIIVHLNESVRIVCTRPGNNTRQVCGSDQDKHSMQQETWGGNLRQAHCNITDENGMPPSEGWKKSKPSSYTLNLHILGGPPDFSPCFIGSVNFLLGILNLL</sequence>
<keyword evidence="7" id="KW-0472">Membrane</keyword>
<organismHost>
    <name type="scientific">Homo sapiens</name>
    <name type="common">Human</name>
    <dbReference type="NCBI Taxonomy" id="9606"/>
</organismHost>
<dbReference type="EMBL" id="AY952794">
    <property type="protein sequence ID" value="AAX55831.1"/>
    <property type="molecule type" value="Genomic_DNA"/>
</dbReference>
<keyword evidence="12" id="KW-0261">Viral envelope protein</keyword>
<evidence type="ECO:0000256" key="4">
    <source>
        <dbReference type="ARBA" id="ARBA00022595"/>
    </source>
</evidence>
<dbReference type="Gene3D" id="2.170.40.20">
    <property type="entry name" value="Human immunodeficiency virus 1, Gp160, envelope glycoprotein"/>
    <property type="match status" value="1"/>
</dbReference>
<dbReference type="GO" id="GO:0019031">
    <property type="term" value="C:viral envelope"/>
    <property type="evidence" value="ECO:0007669"/>
    <property type="project" value="UniProtKB-KW"/>
</dbReference>
<evidence type="ECO:0000256" key="7">
    <source>
        <dbReference type="ARBA" id="ARBA00023136"/>
    </source>
</evidence>
<dbReference type="Pfam" id="PF00516">
    <property type="entry name" value="GP120"/>
    <property type="match status" value="1"/>
</dbReference>
<keyword evidence="6" id="KW-0946">Virion</keyword>
<dbReference type="InterPro" id="IPR036377">
    <property type="entry name" value="Gp120_core_sf"/>
</dbReference>
<evidence type="ECO:0000256" key="10">
    <source>
        <dbReference type="ARBA" id="ARBA00023296"/>
    </source>
</evidence>
<evidence type="ECO:0000256" key="3">
    <source>
        <dbReference type="ARBA" id="ARBA00022581"/>
    </source>
</evidence>
<keyword evidence="4" id="KW-1162">Viral penetration into host cytoplasm</keyword>
<keyword evidence="2" id="KW-1168">Fusion of virus membrane with host membrane</keyword>
<keyword evidence="8" id="KW-1015">Disulfide bond</keyword>
<dbReference type="GO" id="GO:0019062">
    <property type="term" value="P:virion attachment to host cell"/>
    <property type="evidence" value="ECO:0007669"/>
    <property type="project" value="UniProtKB-KW"/>
</dbReference>
<keyword evidence="10" id="KW-1160">Virus entry into host cell</keyword>
<accession>Q58GQ4</accession>
<feature type="non-terminal residue" evidence="12">
    <location>
        <position position="1"/>
    </location>
</feature>
<protein>
    <submittedName>
        <fullName evidence="12">Envelope glycoprotein</fullName>
    </submittedName>
</protein>
<proteinExistence type="predicted"/>
<evidence type="ECO:0000259" key="11">
    <source>
        <dbReference type="Pfam" id="PF00516"/>
    </source>
</evidence>
<comment type="subcellular location">
    <subcellularLocation>
        <location evidence="1">Virion membrane</location>
    </subcellularLocation>
</comment>
<keyword evidence="3" id="KW-0945">Host-virus interaction</keyword>
<dbReference type="GO" id="GO:0039663">
    <property type="term" value="P:membrane fusion involved in viral entry into host cell"/>
    <property type="evidence" value="ECO:0007669"/>
    <property type="project" value="UniProtKB-KW"/>
</dbReference>
<dbReference type="SUPFAM" id="SSF56502">
    <property type="entry name" value="gp120 core"/>
    <property type="match status" value="1"/>
</dbReference>
<keyword evidence="5" id="KW-1161">Viral attachment to host cell</keyword>
<organism evidence="12">
    <name type="scientific">Human immunodeficiency virus type 1</name>
    <name type="common">HIV-1</name>
    <dbReference type="NCBI Taxonomy" id="11676"/>
    <lineage>
        <taxon>Viruses</taxon>
        <taxon>Riboviria</taxon>
        <taxon>Pararnavirae</taxon>
        <taxon>Artverviricota</taxon>
        <taxon>Revtraviricetes</taxon>
        <taxon>Ortervirales</taxon>
        <taxon>Retroviridae</taxon>
        <taxon>Orthoretrovirinae</taxon>
        <taxon>Lentivirus</taxon>
        <taxon>Lentivirus humimdef1</taxon>
    </lineage>
</organism>
<evidence type="ECO:0000256" key="2">
    <source>
        <dbReference type="ARBA" id="ARBA00022506"/>
    </source>
</evidence>
<keyword evidence="9" id="KW-0325">Glycoprotein</keyword>